<comment type="caution">
    <text evidence="2">The sequence shown here is derived from an EMBL/GenBank/DDBJ whole genome shotgun (WGS) entry which is preliminary data.</text>
</comment>
<sequence>MENADDGEIRISDAERDEAVTALGAHMSTGRLTLAEYEDRCSRALAARTRGELEQLFGDLPAPHPDLRSATRPAQLVRSAGRRVRDANARRGSDELVATPASAALGFVAALSLFLGIPAAILLTVVAGVWWVFIPVGVVLIVAGASSEAAKKPKPGT</sequence>
<dbReference type="PANTHER" id="PTHR40763">
    <property type="entry name" value="MEMBRANE PROTEIN-RELATED"/>
    <property type="match status" value="1"/>
</dbReference>
<evidence type="ECO:0000259" key="1">
    <source>
        <dbReference type="Pfam" id="PF08044"/>
    </source>
</evidence>
<dbReference type="InterPro" id="IPR012551">
    <property type="entry name" value="DUF1707_SHOCT-like"/>
</dbReference>
<dbReference type="Pfam" id="PF08044">
    <property type="entry name" value="DUF1707"/>
    <property type="match status" value="1"/>
</dbReference>
<dbReference type="OrthoDB" id="3534574at2"/>
<feature type="domain" description="DUF1707" evidence="1">
    <location>
        <begin position="9"/>
        <end position="61"/>
    </location>
</feature>
<keyword evidence="3" id="KW-1185">Reference proteome</keyword>
<proteinExistence type="predicted"/>
<dbReference type="RefSeq" id="WP_112280900.1">
    <property type="nucleotide sequence ID" value="NZ_MASW01000002.1"/>
</dbReference>
<gene>
    <name evidence="2" type="ORF">BAY60_10370</name>
</gene>
<evidence type="ECO:0000313" key="3">
    <source>
        <dbReference type="Proteomes" id="UP000249915"/>
    </source>
</evidence>
<accession>A0A2V4AYD7</accession>
<dbReference type="EMBL" id="MASW01000002">
    <property type="protein sequence ID" value="PXY26902.1"/>
    <property type="molecule type" value="Genomic_DNA"/>
</dbReference>
<evidence type="ECO:0000313" key="2">
    <source>
        <dbReference type="EMBL" id="PXY26902.1"/>
    </source>
</evidence>
<organism evidence="2 3">
    <name type="scientific">Prauserella muralis</name>
    <dbReference type="NCBI Taxonomy" id="588067"/>
    <lineage>
        <taxon>Bacteria</taxon>
        <taxon>Bacillati</taxon>
        <taxon>Actinomycetota</taxon>
        <taxon>Actinomycetes</taxon>
        <taxon>Pseudonocardiales</taxon>
        <taxon>Pseudonocardiaceae</taxon>
        <taxon>Prauserella</taxon>
    </lineage>
</organism>
<dbReference type="AlphaFoldDB" id="A0A2V4AYD7"/>
<dbReference type="Proteomes" id="UP000249915">
    <property type="component" value="Unassembled WGS sequence"/>
</dbReference>
<name>A0A2V4AYD7_9PSEU</name>
<reference evidence="2 3" key="1">
    <citation type="submission" date="2016-07" db="EMBL/GenBank/DDBJ databases">
        <title>Draft genome sequence of Prauserella muralis DSM 45305, isolated from a mould-covered wall in an indoor environment.</title>
        <authorList>
            <person name="Ruckert C."/>
            <person name="Albersmeier A."/>
            <person name="Jiang C.-L."/>
            <person name="Jiang Y."/>
            <person name="Kalinowski J."/>
            <person name="Schneider O."/>
            <person name="Winkler A."/>
            <person name="Zotchev S.B."/>
        </authorList>
    </citation>
    <scope>NUCLEOTIDE SEQUENCE [LARGE SCALE GENOMIC DNA]</scope>
    <source>
        <strain evidence="2 3">DSM 45305</strain>
    </source>
</reference>
<dbReference type="PANTHER" id="PTHR40763:SF5">
    <property type="entry name" value="MEMBRANE PROTEIN"/>
    <property type="match status" value="1"/>
</dbReference>
<protein>
    <recommendedName>
        <fullName evidence="1">DUF1707 domain-containing protein</fullName>
    </recommendedName>
</protein>